<keyword evidence="8" id="KW-0597">Phosphoprotein</keyword>
<dbReference type="InParanoid" id="A0A1U7S7M5"/>
<comment type="subcellular location">
    <subcellularLocation>
        <location evidence="1">Apical cell membrane</location>
    </subcellularLocation>
    <subcellularLocation>
        <location evidence="2">Cell membrane</location>
        <topology evidence="2">Single-pass type I membrane protein</topology>
    </subcellularLocation>
    <subcellularLocation>
        <location evidence="3">Membrane raft</location>
    </subcellularLocation>
</comment>
<evidence type="ECO:0000256" key="7">
    <source>
        <dbReference type="ARBA" id="ARBA00022538"/>
    </source>
</evidence>
<keyword evidence="7" id="KW-0633">Potassium transport</keyword>
<keyword evidence="10" id="KW-0631">Potassium channel</keyword>
<keyword evidence="6" id="KW-1003">Cell membrane</keyword>
<dbReference type="eggNOG" id="ENOG502SG7D">
    <property type="taxonomic scope" value="Eukaryota"/>
</dbReference>
<accession>A0A1U7S7M5</accession>
<name>A0A1U7S7M5_ALLSI</name>
<evidence type="ECO:0000256" key="1">
    <source>
        <dbReference type="ARBA" id="ARBA00004221"/>
    </source>
</evidence>
<dbReference type="PANTHER" id="PTHR15282">
    <property type="entry name" value="POTASSIUM VOLTAGE-GATED CHANNEL SUBFAMILY E MEMBER 1, 3"/>
    <property type="match status" value="1"/>
</dbReference>
<dbReference type="GO" id="GO:0045121">
    <property type="term" value="C:membrane raft"/>
    <property type="evidence" value="ECO:0007669"/>
    <property type="project" value="UniProtKB-SubCell"/>
</dbReference>
<evidence type="ECO:0000256" key="3">
    <source>
        <dbReference type="ARBA" id="ARBA00004285"/>
    </source>
</evidence>
<evidence type="ECO:0000313" key="21">
    <source>
        <dbReference type="Proteomes" id="UP000189705"/>
    </source>
</evidence>
<dbReference type="InterPro" id="IPR000369">
    <property type="entry name" value="K_chnl_KCNE"/>
</dbReference>
<evidence type="ECO:0000256" key="10">
    <source>
        <dbReference type="ARBA" id="ARBA00022826"/>
    </source>
</evidence>
<evidence type="ECO:0000256" key="20">
    <source>
        <dbReference type="SAM" id="Phobius"/>
    </source>
</evidence>
<evidence type="ECO:0000256" key="9">
    <source>
        <dbReference type="ARBA" id="ARBA00022692"/>
    </source>
</evidence>
<dbReference type="GO" id="GO:0097623">
    <property type="term" value="P:potassium ion export across plasma membrane"/>
    <property type="evidence" value="ECO:0007669"/>
    <property type="project" value="TreeGrafter"/>
</dbReference>
<dbReference type="KEGG" id="asn:102388022"/>
<dbReference type="Proteomes" id="UP000189705">
    <property type="component" value="Unplaced"/>
</dbReference>
<proteinExistence type="inferred from homology"/>
<dbReference type="GO" id="GO:0005251">
    <property type="term" value="F:delayed rectifier potassium channel activity"/>
    <property type="evidence" value="ECO:0007669"/>
    <property type="project" value="TreeGrafter"/>
</dbReference>
<evidence type="ECO:0000256" key="16">
    <source>
        <dbReference type="ARBA" id="ARBA00023180"/>
    </source>
</evidence>
<dbReference type="Pfam" id="PF02060">
    <property type="entry name" value="ISK_Channel"/>
    <property type="match status" value="1"/>
</dbReference>
<keyword evidence="16" id="KW-0325">Glycoprotein</keyword>
<keyword evidence="9 20" id="KW-0812">Transmembrane</keyword>
<evidence type="ECO:0000256" key="18">
    <source>
        <dbReference type="ARBA" id="ARBA00035196"/>
    </source>
</evidence>
<protein>
    <recommendedName>
        <fullName evidence="18">Potassium voltage-gated channel subfamily E member 1</fullName>
    </recommendedName>
</protein>
<dbReference type="GO" id="GO:1902282">
    <property type="term" value="F:voltage-gated potassium channel activity involved in ventricular cardiac muscle cell action potential repolarization"/>
    <property type="evidence" value="ECO:0007669"/>
    <property type="project" value="TreeGrafter"/>
</dbReference>
<reference evidence="22" key="1">
    <citation type="submission" date="2025-08" db="UniProtKB">
        <authorList>
            <consortium name="RefSeq"/>
        </authorList>
    </citation>
    <scope>IDENTIFICATION</scope>
</reference>
<dbReference type="GO" id="GO:0008076">
    <property type="term" value="C:voltage-gated potassium channel complex"/>
    <property type="evidence" value="ECO:0007669"/>
    <property type="project" value="TreeGrafter"/>
</dbReference>
<evidence type="ECO:0000256" key="8">
    <source>
        <dbReference type="ARBA" id="ARBA00022553"/>
    </source>
</evidence>
<dbReference type="GO" id="GO:0060307">
    <property type="term" value="P:regulation of ventricular cardiac muscle cell membrane repolarization"/>
    <property type="evidence" value="ECO:0007669"/>
    <property type="project" value="TreeGrafter"/>
</dbReference>
<keyword evidence="12" id="KW-0630">Potassium</keyword>
<dbReference type="GO" id="GO:0015459">
    <property type="term" value="F:potassium channel regulator activity"/>
    <property type="evidence" value="ECO:0007669"/>
    <property type="project" value="TreeGrafter"/>
</dbReference>
<evidence type="ECO:0000256" key="14">
    <source>
        <dbReference type="ARBA" id="ARBA00023065"/>
    </source>
</evidence>
<evidence type="ECO:0000256" key="12">
    <source>
        <dbReference type="ARBA" id="ARBA00022958"/>
    </source>
</evidence>
<keyword evidence="13 20" id="KW-1133">Transmembrane helix</keyword>
<evidence type="ECO:0000256" key="15">
    <source>
        <dbReference type="ARBA" id="ARBA00023136"/>
    </source>
</evidence>
<dbReference type="InterPro" id="IPR005424">
    <property type="entry name" value="KCNE1"/>
</dbReference>
<comment type="function">
    <text evidence="19">Ancillary protein that functions as a regulatory subunit of the voltage-gated potassium (Kv) channel complex composed of pore-forming and potassium-conducting alpha subunits and of regulatory beta subunits. KCNE1 beta subunit modulates the gating kinetics and enhances stability of the channel complex. Alters the gating of the delayed rectifier Kv channel containing KCNB1 alpha subunit. Associates with KCNQ1/KVLQT1 alpha subunit to form the slowly activating delayed rectifier cardiac potassium (IKs) channel responsible for ventricular muscle action potential repolarization. The outward current reaches its steady state only after 50 seconds. Assembly with KCNH2/HERG alpha subunit Kv channel may regulate the rapidly activating component of the delayed rectifying potassium current (IKr) in heart.</text>
</comment>
<dbReference type="RefSeq" id="XP_006025777.1">
    <property type="nucleotide sequence ID" value="XM_006025715.2"/>
</dbReference>
<dbReference type="AlphaFoldDB" id="A0A1U7S7M5"/>
<dbReference type="STRING" id="38654.A0A1U7S7M5"/>
<keyword evidence="5" id="KW-0813">Transport</keyword>
<evidence type="ECO:0000256" key="19">
    <source>
        <dbReference type="ARBA" id="ARBA00045479"/>
    </source>
</evidence>
<dbReference type="PRINTS" id="PR01604">
    <property type="entry name" value="KCNE1CHANNEL"/>
</dbReference>
<evidence type="ECO:0000256" key="13">
    <source>
        <dbReference type="ARBA" id="ARBA00022989"/>
    </source>
</evidence>
<feature type="transmembrane region" description="Helical" evidence="20">
    <location>
        <begin position="42"/>
        <end position="64"/>
    </location>
</feature>
<evidence type="ECO:0000256" key="5">
    <source>
        <dbReference type="ARBA" id="ARBA00022448"/>
    </source>
</evidence>
<sequence length="126" mass="14513">MMLPSNDTTLNSLLSKLLQEYMDQKNNTVHSRVGRHTDNLEILYVVLLLGFFGFFTLGTMLNYIRSKKLEHSNDPYNVYIATDVWHKEDKASFKAKVIESYKLCSVLENQLAVEQPNNQIPEVKSS</sequence>
<evidence type="ECO:0000256" key="2">
    <source>
        <dbReference type="ARBA" id="ARBA00004251"/>
    </source>
</evidence>
<evidence type="ECO:0000256" key="11">
    <source>
        <dbReference type="ARBA" id="ARBA00022882"/>
    </source>
</evidence>
<comment type="similarity">
    <text evidence="4">Belongs to the potassium channel KCNE family.</text>
</comment>
<dbReference type="GO" id="GO:0016324">
    <property type="term" value="C:apical plasma membrane"/>
    <property type="evidence" value="ECO:0007669"/>
    <property type="project" value="UniProtKB-SubCell"/>
</dbReference>
<evidence type="ECO:0000256" key="4">
    <source>
        <dbReference type="ARBA" id="ARBA00005688"/>
    </source>
</evidence>
<organism evidence="21 22">
    <name type="scientific">Alligator sinensis</name>
    <name type="common">Chinese alligator</name>
    <dbReference type="NCBI Taxonomy" id="38654"/>
    <lineage>
        <taxon>Eukaryota</taxon>
        <taxon>Metazoa</taxon>
        <taxon>Chordata</taxon>
        <taxon>Craniata</taxon>
        <taxon>Vertebrata</taxon>
        <taxon>Euteleostomi</taxon>
        <taxon>Archelosauria</taxon>
        <taxon>Archosauria</taxon>
        <taxon>Crocodylia</taxon>
        <taxon>Alligatoridae</taxon>
        <taxon>Alligatorinae</taxon>
        <taxon>Alligator</taxon>
    </lineage>
</organism>
<keyword evidence="14" id="KW-0406">Ion transport</keyword>
<dbReference type="GeneID" id="102388022"/>
<dbReference type="GO" id="GO:0044325">
    <property type="term" value="F:transmembrane transporter binding"/>
    <property type="evidence" value="ECO:0007669"/>
    <property type="project" value="TreeGrafter"/>
</dbReference>
<keyword evidence="11" id="KW-0851">Voltage-gated channel</keyword>
<gene>
    <name evidence="22" type="primary">KCNE1</name>
</gene>
<evidence type="ECO:0000313" key="22">
    <source>
        <dbReference type="RefSeq" id="XP_006025777.1"/>
    </source>
</evidence>
<dbReference type="CTD" id="3753"/>
<keyword evidence="17" id="KW-0407">Ion channel</keyword>
<dbReference type="PRINTS" id="PR00168">
    <property type="entry name" value="KCNECHANNEL"/>
</dbReference>
<dbReference type="GO" id="GO:0086091">
    <property type="term" value="P:regulation of heart rate by cardiac conduction"/>
    <property type="evidence" value="ECO:0007669"/>
    <property type="project" value="TreeGrafter"/>
</dbReference>
<keyword evidence="21" id="KW-1185">Reference proteome</keyword>
<evidence type="ECO:0000256" key="6">
    <source>
        <dbReference type="ARBA" id="ARBA00022475"/>
    </source>
</evidence>
<dbReference type="PANTHER" id="PTHR15282:SF10">
    <property type="entry name" value="POTASSIUM VOLTAGE-GATED CHANNEL SUBFAMILY E MEMBER 1"/>
    <property type="match status" value="1"/>
</dbReference>
<dbReference type="OrthoDB" id="8772344at2759"/>
<keyword evidence="15 20" id="KW-0472">Membrane</keyword>
<evidence type="ECO:0000256" key="17">
    <source>
        <dbReference type="ARBA" id="ARBA00023303"/>
    </source>
</evidence>